<reference evidence="2" key="1">
    <citation type="submission" date="2003-02" db="EMBL/GenBank/DDBJ databases">
        <title>Expression analysis of equine interleukin-1b treated equine synovium using suppression subtractive hybridization analysis (SSH-PCR).</title>
        <authorList>
            <person name="Takafuji V.A."/>
            <person name="Crisman M.V."/>
            <person name="Seat K.L."/>
            <person name="Sharova L.V."/>
            <person name="Ward D.L."/>
            <person name="Howard R.D."/>
        </authorList>
    </citation>
    <scope>NUCLEOTIDE SEQUENCE</scope>
</reference>
<protein>
    <submittedName>
        <fullName evidence="2">Ribosomal protein L19</fullName>
    </submittedName>
</protein>
<feature type="region of interest" description="Disordered" evidence="1">
    <location>
        <begin position="1"/>
        <end position="81"/>
    </location>
</feature>
<proteinExistence type="evidence at transcript level"/>
<keyword evidence="2" id="KW-0689">Ribosomal protein</keyword>
<feature type="non-terminal residue" evidence="2">
    <location>
        <position position="81"/>
    </location>
</feature>
<organism evidence="2">
    <name type="scientific">Equus caballus</name>
    <name type="common">Horse</name>
    <dbReference type="NCBI Taxonomy" id="9796"/>
    <lineage>
        <taxon>Eukaryota</taxon>
        <taxon>Metazoa</taxon>
        <taxon>Chordata</taxon>
        <taxon>Craniata</taxon>
        <taxon>Vertebrata</taxon>
        <taxon>Euteleostomi</taxon>
        <taxon>Mammalia</taxon>
        <taxon>Eutheria</taxon>
        <taxon>Laurasiatheria</taxon>
        <taxon>Perissodactyla</taxon>
        <taxon>Equidae</taxon>
        <taxon>Equus</taxon>
    </lineage>
</organism>
<sequence>TRKRRAMCSKTRGFSWNTSTSRRQTRLARSFWRTRLRPAGLRPRKHASAAKSGSRPRKRKSSRLSPRRKRPRNKASPFLVC</sequence>
<accession>Q6X9Y8</accession>
<evidence type="ECO:0000256" key="1">
    <source>
        <dbReference type="SAM" id="MobiDB-lite"/>
    </source>
</evidence>
<gene>
    <name evidence="2" type="primary">RPL19</name>
</gene>
<feature type="compositionally biased region" description="Polar residues" evidence="1">
    <location>
        <begin position="12"/>
        <end position="22"/>
    </location>
</feature>
<feature type="compositionally biased region" description="Basic residues" evidence="1">
    <location>
        <begin position="32"/>
        <end position="73"/>
    </location>
</feature>
<name>Q6X9Y8_HORSE</name>
<dbReference type="GO" id="GO:0005840">
    <property type="term" value="C:ribosome"/>
    <property type="evidence" value="ECO:0007669"/>
    <property type="project" value="UniProtKB-KW"/>
</dbReference>
<evidence type="ECO:0000313" key="2">
    <source>
        <dbReference type="EMBL" id="AAP78706.1"/>
    </source>
</evidence>
<keyword evidence="2" id="KW-0687">Ribonucleoprotein</keyword>
<feature type="non-terminal residue" evidence="2">
    <location>
        <position position="1"/>
    </location>
</feature>
<dbReference type="EMBL" id="AY246727">
    <property type="protein sequence ID" value="AAP78706.1"/>
    <property type="molecule type" value="mRNA"/>
</dbReference>
<dbReference type="AlphaFoldDB" id="Q6X9Y8"/>